<feature type="domain" description="Methyltransferase" evidence="2">
    <location>
        <begin position="42"/>
        <end position="133"/>
    </location>
</feature>
<dbReference type="AlphaFoldDB" id="A0A1W1C8M3"/>
<evidence type="ECO:0000259" key="2">
    <source>
        <dbReference type="Pfam" id="PF13649"/>
    </source>
</evidence>
<keyword evidence="1 3" id="KW-0808">Transferase</keyword>
<proteinExistence type="predicted"/>
<organism evidence="3">
    <name type="scientific">hydrothermal vent metagenome</name>
    <dbReference type="NCBI Taxonomy" id="652676"/>
    <lineage>
        <taxon>unclassified sequences</taxon>
        <taxon>metagenomes</taxon>
        <taxon>ecological metagenomes</taxon>
    </lineage>
</organism>
<sequence>MKKDHFEHKSKSWDMNSKRVKNAKSIAESIIKDIKLDKNMEIMDFGVGTGLLSYFIAPYINKIVAVDNSPSMLNVFREKKDEFDCEVEVLELDLSTEDINVKLDGVVSSMTIHHLEDTEKLFKKFYNMLNQNGFIALADLDTEDGTFHSDNKGVYHYGFNRDELKKIASNIGFRDISFTTVSKISKPHNEFSVFLMKAFK</sequence>
<reference evidence="3" key="1">
    <citation type="submission" date="2016-10" db="EMBL/GenBank/DDBJ databases">
        <authorList>
            <person name="de Groot N.N."/>
        </authorList>
    </citation>
    <scope>NUCLEOTIDE SEQUENCE</scope>
</reference>
<evidence type="ECO:0000256" key="1">
    <source>
        <dbReference type="ARBA" id="ARBA00022679"/>
    </source>
</evidence>
<protein>
    <submittedName>
        <fullName evidence="3">Methyltransferase, putative</fullName>
    </submittedName>
</protein>
<keyword evidence="3" id="KW-0489">Methyltransferase</keyword>
<dbReference type="GO" id="GO:0032259">
    <property type="term" value="P:methylation"/>
    <property type="evidence" value="ECO:0007669"/>
    <property type="project" value="UniProtKB-KW"/>
</dbReference>
<dbReference type="InterPro" id="IPR041698">
    <property type="entry name" value="Methyltransf_25"/>
</dbReference>
<dbReference type="EMBL" id="FPHG01000051">
    <property type="protein sequence ID" value="SFV62126.1"/>
    <property type="molecule type" value="Genomic_DNA"/>
</dbReference>
<dbReference type="PANTHER" id="PTHR43861:SF3">
    <property type="entry name" value="PUTATIVE (AFU_ORTHOLOGUE AFUA_2G14390)-RELATED"/>
    <property type="match status" value="1"/>
</dbReference>
<gene>
    <name evidence="3" type="ORF">MNB_SV-9-389</name>
</gene>
<evidence type="ECO:0000313" key="3">
    <source>
        <dbReference type="EMBL" id="SFV62126.1"/>
    </source>
</evidence>
<dbReference type="Gene3D" id="3.40.50.150">
    <property type="entry name" value="Vaccinia Virus protein VP39"/>
    <property type="match status" value="1"/>
</dbReference>
<dbReference type="SUPFAM" id="SSF53335">
    <property type="entry name" value="S-adenosyl-L-methionine-dependent methyltransferases"/>
    <property type="match status" value="1"/>
</dbReference>
<dbReference type="GO" id="GO:0008168">
    <property type="term" value="F:methyltransferase activity"/>
    <property type="evidence" value="ECO:0007669"/>
    <property type="project" value="UniProtKB-KW"/>
</dbReference>
<dbReference type="CDD" id="cd02440">
    <property type="entry name" value="AdoMet_MTases"/>
    <property type="match status" value="1"/>
</dbReference>
<dbReference type="InterPro" id="IPR029063">
    <property type="entry name" value="SAM-dependent_MTases_sf"/>
</dbReference>
<dbReference type="PANTHER" id="PTHR43861">
    <property type="entry name" value="TRANS-ACONITATE 2-METHYLTRANSFERASE-RELATED"/>
    <property type="match status" value="1"/>
</dbReference>
<dbReference type="Pfam" id="PF13649">
    <property type="entry name" value="Methyltransf_25"/>
    <property type="match status" value="1"/>
</dbReference>
<name>A0A1W1C8M3_9ZZZZ</name>
<accession>A0A1W1C8M3</accession>